<proteinExistence type="predicted"/>
<protein>
    <submittedName>
        <fullName evidence="1">PhzF family phenazine biosynthesis protein</fullName>
    </submittedName>
</protein>
<organism evidence="1 2">
    <name type="scientific">Taklimakanibacter albus</name>
    <dbReference type="NCBI Taxonomy" id="2800327"/>
    <lineage>
        <taxon>Bacteria</taxon>
        <taxon>Pseudomonadati</taxon>
        <taxon>Pseudomonadota</taxon>
        <taxon>Alphaproteobacteria</taxon>
        <taxon>Hyphomicrobiales</taxon>
        <taxon>Aestuariivirgaceae</taxon>
        <taxon>Taklimakanibacter</taxon>
    </lineage>
</organism>
<evidence type="ECO:0000313" key="1">
    <source>
        <dbReference type="EMBL" id="MBK1865361.1"/>
    </source>
</evidence>
<comment type="caution">
    <text evidence="1">The sequence shown here is derived from an EMBL/GenBank/DDBJ whole genome shotgun (WGS) entry which is preliminary data.</text>
</comment>
<accession>A0ACC5QY89</accession>
<keyword evidence="2" id="KW-1185">Reference proteome</keyword>
<gene>
    <name evidence="1" type="ORF">JHL16_03275</name>
</gene>
<sequence length="306" mass="32775">MELKFNTLDVFTNKRFGGNPLAVVHDADHLTTEQMQTITREFNLSETIFVMKPADPNNTAKVRIFFPGGEMPFAGHPTLGCAILLAEMKNKPGCSFETEIRLEEVAGLVPVKVTRIGDVPHGMFKAPVVPVKVDDGPDKAAIAAALGLSADEIGFAGHAPILLQGGPTFFFVPVVSRSVLEKSRVCEPAWSALMGILGKHEAYVDAAYVYTRGGDGKDASFRSRMYAPGGGIPEDPATGSATALLARQLLIADKLKDGKHRFVIEQGYEMKRPSDLVLEADVAKGDLTEVRVGGQAVRVSAGVITV</sequence>
<dbReference type="EMBL" id="JAENHL010000004">
    <property type="protein sequence ID" value="MBK1865361.1"/>
    <property type="molecule type" value="Genomic_DNA"/>
</dbReference>
<evidence type="ECO:0000313" key="2">
    <source>
        <dbReference type="Proteomes" id="UP000616151"/>
    </source>
</evidence>
<name>A0ACC5QY89_9HYPH</name>
<reference evidence="1" key="1">
    <citation type="submission" date="2021-01" db="EMBL/GenBank/DDBJ databases">
        <authorList>
            <person name="Sun Q."/>
        </authorList>
    </citation>
    <scope>NUCLEOTIDE SEQUENCE</scope>
    <source>
        <strain evidence="1">YIM B02566</strain>
    </source>
</reference>
<dbReference type="Proteomes" id="UP000616151">
    <property type="component" value="Unassembled WGS sequence"/>
</dbReference>